<dbReference type="Proteomes" id="UP000707245">
    <property type="component" value="Unassembled WGS sequence"/>
</dbReference>
<sequence>MSKSSFFYNPRFIILFIIACAIIFPAVTQGADMFSWFRKKKEVFLSPEVNGVVTENGTPVANLEIIRSLMYLDEIDRRDTAITDEDGRFHFPKKTIFSSIPNKLIVENRISQEIFIQNDDNRIELWSANQSGIKEIPEYTNKLAFINCEITNKLVRFEFKNYNNEHLNRIASSICRWEDDYIPTHIIENGEIKYKIHDGDFNKITELLQGRRLSCE</sequence>
<dbReference type="RefSeq" id="WP_192542325.1">
    <property type="nucleotide sequence ID" value="NZ_RRZA01000050.1"/>
</dbReference>
<evidence type="ECO:0000313" key="3">
    <source>
        <dbReference type="Proteomes" id="UP000707245"/>
    </source>
</evidence>
<accession>A0ABR9FPE9</accession>
<feature type="domain" description="DUF6795" evidence="1">
    <location>
        <begin position="49"/>
        <end position="153"/>
    </location>
</feature>
<keyword evidence="3" id="KW-1185">Reference proteome</keyword>
<organism evidence="2 3">
    <name type="scientific">Pseudoalteromonas prydzensis</name>
    <dbReference type="NCBI Taxonomy" id="182141"/>
    <lineage>
        <taxon>Bacteria</taxon>
        <taxon>Pseudomonadati</taxon>
        <taxon>Pseudomonadota</taxon>
        <taxon>Gammaproteobacteria</taxon>
        <taxon>Alteromonadales</taxon>
        <taxon>Pseudoalteromonadaceae</taxon>
        <taxon>Pseudoalteromonas</taxon>
    </lineage>
</organism>
<gene>
    <name evidence="2" type="ORF">EI167_14890</name>
</gene>
<dbReference type="EMBL" id="RRZA01000050">
    <property type="protein sequence ID" value="MBE0458708.1"/>
    <property type="molecule type" value="Genomic_DNA"/>
</dbReference>
<dbReference type="Pfam" id="PF20598">
    <property type="entry name" value="DUF6795"/>
    <property type="match status" value="1"/>
</dbReference>
<reference evidence="2 3" key="1">
    <citation type="submission" date="2020-07" db="EMBL/GenBank/DDBJ databases">
        <title>Halophilic bacteria isolated from french cheeses.</title>
        <authorList>
            <person name="Kothe C.I."/>
            <person name="Farah-Kraiem B."/>
            <person name="Renault P."/>
            <person name="Dridi B."/>
        </authorList>
    </citation>
    <scope>NUCLEOTIDE SEQUENCE [LARGE SCALE GENOMIC DNA]</scope>
    <source>
        <strain evidence="2 3">FME14</strain>
    </source>
</reference>
<proteinExistence type="predicted"/>
<dbReference type="InterPro" id="IPR046474">
    <property type="entry name" value="DUF6795"/>
</dbReference>
<name>A0ABR9FPE9_9GAMM</name>
<evidence type="ECO:0000259" key="1">
    <source>
        <dbReference type="Pfam" id="PF20598"/>
    </source>
</evidence>
<evidence type="ECO:0000313" key="2">
    <source>
        <dbReference type="EMBL" id="MBE0458708.1"/>
    </source>
</evidence>
<comment type="caution">
    <text evidence="2">The sequence shown here is derived from an EMBL/GenBank/DDBJ whole genome shotgun (WGS) entry which is preliminary data.</text>
</comment>
<protein>
    <recommendedName>
        <fullName evidence="1">DUF6795 domain-containing protein</fullName>
    </recommendedName>
</protein>